<accession>A0A1H6BK91</accession>
<protein>
    <submittedName>
        <fullName evidence="1">Uncharacterized protein</fullName>
    </submittedName>
</protein>
<sequence>MPSGGFGQLITGQPRVFTHFAKQTGKRQPGLLGARRG</sequence>
<dbReference type="AlphaFoldDB" id="A0A1H6BK91"/>
<gene>
    <name evidence="1" type="ORF">SAMN05444920_103434</name>
</gene>
<evidence type="ECO:0000313" key="1">
    <source>
        <dbReference type="EMBL" id="SEG60787.1"/>
    </source>
</evidence>
<proteinExistence type="predicted"/>
<reference evidence="1 2" key="1">
    <citation type="submission" date="2016-10" db="EMBL/GenBank/DDBJ databases">
        <authorList>
            <person name="de Groot N.N."/>
        </authorList>
    </citation>
    <scope>NUCLEOTIDE SEQUENCE [LARGE SCALE GENOMIC DNA]</scope>
    <source>
        <strain evidence="1 2">CGMCC 4.7037</strain>
    </source>
</reference>
<dbReference type="EMBL" id="FNVT01000003">
    <property type="protein sequence ID" value="SEG60787.1"/>
    <property type="molecule type" value="Genomic_DNA"/>
</dbReference>
<organism evidence="1 2">
    <name type="scientific">Nonomuraea solani</name>
    <dbReference type="NCBI Taxonomy" id="1144553"/>
    <lineage>
        <taxon>Bacteria</taxon>
        <taxon>Bacillati</taxon>
        <taxon>Actinomycetota</taxon>
        <taxon>Actinomycetes</taxon>
        <taxon>Streptosporangiales</taxon>
        <taxon>Streptosporangiaceae</taxon>
        <taxon>Nonomuraea</taxon>
    </lineage>
</organism>
<name>A0A1H6BK91_9ACTN</name>
<keyword evidence="2" id="KW-1185">Reference proteome</keyword>
<dbReference type="Proteomes" id="UP000236732">
    <property type="component" value="Unassembled WGS sequence"/>
</dbReference>
<evidence type="ECO:0000313" key="2">
    <source>
        <dbReference type="Proteomes" id="UP000236732"/>
    </source>
</evidence>